<dbReference type="AlphaFoldDB" id="A0A4R3Z9E7"/>
<keyword evidence="2" id="KW-1185">Reference proteome</keyword>
<dbReference type="RefSeq" id="WP_132226154.1">
    <property type="nucleotide sequence ID" value="NZ_JANKBF010000002.1"/>
</dbReference>
<evidence type="ECO:0000313" key="1">
    <source>
        <dbReference type="EMBL" id="TCW03035.1"/>
    </source>
</evidence>
<sequence>MVAKKGLDAITKRTLELWYKVNEKYGEHIYTLAVNGNDKVVLSKGYCETIALGTTEVNKTLKELLKTKGGQNHDC</sequence>
<organism evidence="1 2">
    <name type="scientific">Longibaculum muris</name>
    <dbReference type="NCBI Taxonomy" id="1796628"/>
    <lineage>
        <taxon>Bacteria</taxon>
        <taxon>Bacillati</taxon>
        <taxon>Bacillota</taxon>
        <taxon>Erysipelotrichia</taxon>
        <taxon>Erysipelotrichales</taxon>
        <taxon>Coprobacillaceae</taxon>
        <taxon>Longibaculum</taxon>
    </lineage>
</organism>
<reference evidence="1 2" key="1">
    <citation type="submission" date="2019-03" db="EMBL/GenBank/DDBJ databases">
        <title>Genomic Encyclopedia of Type Strains, Phase IV (KMG-IV): sequencing the most valuable type-strain genomes for metagenomic binning, comparative biology and taxonomic classification.</title>
        <authorList>
            <person name="Goeker M."/>
        </authorList>
    </citation>
    <scope>NUCLEOTIDE SEQUENCE [LARGE SCALE GENOMIC DNA]</scope>
    <source>
        <strain evidence="1 2">DSM 29487</strain>
    </source>
</reference>
<accession>A0A4R3Z9E7</accession>
<name>A0A4R3Z9E7_9FIRM</name>
<gene>
    <name evidence="1" type="ORF">EDD60_101341</name>
</gene>
<proteinExistence type="predicted"/>
<evidence type="ECO:0000313" key="2">
    <source>
        <dbReference type="Proteomes" id="UP000295515"/>
    </source>
</evidence>
<comment type="caution">
    <text evidence="1">The sequence shown here is derived from an EMBL/GenBank/DDBJ whole genome shotgun (WGS) entry which is preliminary data.</text>
</comment>
<protein>
    <submittedName>
        <fullName evidence="1">Uncharacterized protein</fullName>
    </submittedName>
</protein>
<dbReference type="Proteomes" id="UP000295515">
    <property type="component" value="Unassembled WGS sequence"/>
</dbReference>
<dbReference type="EMBL" id="SMCQ01000001">
    <property type="protein sequence ID" value="TCW03035.1"/>
    <property type="molecule type" value="Genomic_DNA"/>
</dbReference>
<dbReference type="GeneID" id="98914160"/>